<evidence type="ECO:0000313" key="2">
    <source>
        <dbReference type="Proteomes" id="UP000276133"/>
    </source>
</evidence>
<sequence length="31" mass="3664">DFGWKPKIKFDELVKEMVKADIELMEKDPLA</sequence>
<proteinExistence type="predicted"/>
<protein>
    <recommendedName>
        <fullName evidence="3">GDP-mannose 4,6-dehydratase</fullName>
    </recommendedName>
</protein>
<dbReference type="OrthoDB" id="10253554at2759"/>
<dbReference type="Proteomes" id="UP000276133">
    <property type="component" value="Unassembled WGS sequence"/>
</dbReference>
<evidence type="ECO:0008006" key="3">
    <source>
        <dbReference type="Google" id="ProtNLM"/>
    </source>
</evidence>
<gene>
    <name evidence="1" type="ORF">BpHYR1_001356</name>
</gene>
<reference evidence="1 2" key="1">
    <citation type="journal article" date="2018" name="Sci. Rep.">
        <title>Genomic signatures of local adaptation to the degree of environmental predictability in rotifers.</title>
        <authorList>
            <person name="Franch-Gras L."/>
            <person name="Hahn C."/>
            <person name="Garcia-Roger E.M."/>
            <person name="Carmona M.J."/>
            <person name="Serra M."/>
            <person name="Gomez A."/>
        </authorList>
    </citation>
    <scope>NUCLEOTIDE SEQUENCE [LARGE SCALE GENOMIC DNA]</scope>
    <source>
        <strain evidence="1">HYR1</strain>
    </source>
</reference>
<evidence type="ECO:0000313" key="1">
    <source>
        <dbReference type="EMBL" id="RNA12461.1"/>
    </source>
</evidence>
<dbReference type="AlphaFoldDB" id="A0A3M7QN13"/>
<comment type="caution">
    <text evidence="1">The sequence shown here is derived from an EMBL/GenBank/DDBJ whole genome shotgun (WGS) entry which is preliminary data.</text>
</comment>
<dbReference type="EMBL" id="REGN01005688">
    <property type="protein sequence ID" value="RNA12461.1"/>
    <property type="molecule type" value="Genomic_DNA"/>
</dbReference>
<name>A0A3M7QN13_BRAPC</name>
<accession>A0A3M7QN13</accession>
<keyword evidence="2" id="KW-1185">Reference proteome</keyword>
<feature type="non-terminal residue" evidence="1">
    <location>
        <position position="1"/>
    </location>
</feature>
<organism evidence="1 2">
    <name type="scientific">Brachionus plicatilis</name>
    <name type="common">Marine rotifer</name>
    <name type="synonym">Brachionus muelleri</name>
    <dbReference type="NCBI Taxonomy" id="10195"/>
    <lineage>
        <taxon>Eukaryota</taxon>
        <taxon>Metazoa</taxon>
        <taxon>Spiralia</taxon>
        <taxon>Gnathifera</taxon>
        <taxon>Rotifera</taxon>
        <taxon>Eurotatoria</taxon>
        <taxon>Monogononta</taxon>
        <taxon>Pseudotrocha</taxon>
        <taxon>Ploima</taxon>
        <taxon>Brachionidae</taxon>
        <taxon>Brachionus</taxon>
    </lineage>
</organism>